<dbReference type="Proteomes" id="UP000001357">
    <property type="component" value="Unassembled WGS sequence"/>
</dbReference>
<dbReference type="RefSeq" id="XP_001748722.1">
    <property type="nucleotide sequence ID" value="XM_001748670.1"/>
</dbReference>
<sequence length="375" mass="39814">MMKRGRELRLLGLGLLLLLLVMGLAVGSGDLEEAIIGTDAAGNLVINSSRVPGGGRVLVDGVDVQALQTACADLLQAQAELLAAQARLEARLRRVPLYEPQIYVVGGLNGNMSEQVYMFNGTRWWSTAALPTPRFSLAAAVLNDGLYVLGGLYYMGMDGSAPITTAAVEVLDGLVWRPVPPLPQARGRLSAVTFQNALYVIGGMMGTDRPTAVFRFDGSTWTEAAPLSFPRLDAAAVVFQDEIYLIGGRNGSVLAVTEIFNGTAWRPGPSTQVARYALTAVVFENSIYALGGHSGPNGVGVLALVEVLVGQTWQTRTPLNTARYFLAAAVLGDGLYVMGGRNQVDLASVERFNGTAWQAAPPMPSPRNGFAAVVY</sequence>
<evidence type="ECO:0000256" key="2">
    <source>
        <dbReference type="ARBA" id="ARBA00022737"/>
    </source>
</evidence>
<evidence type="ECO:0000313" key="4">
    <source>
        <dbReference type="EMBL" id="EDQ86332.1"/>
    </source>
</evidence>
<dbReference type="GeneID" id="5894056"/>
<dbReference type="SUPFAM" id="SSF117281">
    <property type="entry name" value="Kelch motif"/>
    <property type="match status" value="2"/>
</dbReference>
<evidence type="ECO:0000313" key="5">
    <source>
        <dbReference type="Proteomes" id="UP000001357"/>
    </source>
</evidence>
<dbReference type="GO" id="GO:0031463">
    <property type="term" value="C:Cul3-RING ubiquitin ligase complex"/>
    <property type="evidence" value="ECO:0000318"/>
    <property type="project" value="GO_Central"/>
</dbReference>
<evidence type="ECO:0000256" key="3">
    <source>
        <dbReference type="SAM" id="SignalP"/>
    </source>
</evidence>
<dbReference type="KEGG" id="mbr:MONBRDRAFT_10923"/>
<dbReference type="PANTHER" id="PTHR46260:SF3">
    <property type="entry name" value="RING-TYPE DOMAIN-CONTAINING PROTEIN"/>
    <property type="match status" value="1"/>
</dbReference>
<dbReference type="GO" id="GO:0043161">
    <property type="term" value="P:proteasome-mediated ubiquitin-dependent protein catabolic process"/>
    <property type="evidence" value="ECO:0000318"/>
    <property type="project" value="GO_Central"/>
</dbReference>
<dbReference type="EMBL" id="CH991566">
    <property type="protein sequence ID" value="EDQ86332.1"/>
    <property type="molecule type" value="Genomic_DNA"/>
</dbReference>
<dbReference type="InterPro" id="IPR015915">
    <property type="entry name" value="Kelch-typ_b-propeller"/>
</dbReference>
<keyword evidence="5" id="KW-1185">Reference proteome</keyword>
<gene>
    <name evidence="4" type="ORF">MONBRDRAFT_10923</name>
</gene>
<dbReference type="GO" id="GO:1990756">
    <property type="term" value="F:ubiquitin-like ligase-substrate adaptor activity"/>
    <property type="evidence" value="ECO:0000318"/>
    <property type="project" value="GO_Central"/>
</dbReference>
<evidence type="ECO:0000256" key="1">
    <source>
        <dbReference type="ARBA" id="ARBA00022441"/>
    </source>
</evidence>
<dbReference type="Gene3D" id="2.120.10.80">
    <property type="entry name" value="Kelch-type beta propeller"/>
    <property type="match status" value="2"/>
</dbReference>
<dbReference type="SMART" id="SM00612">
    <property type="entry name" value="Kelch"/>
    <property type="match status" value="6"/>
</dbReference>
<keyword evidence="3" id="KW-0732">Signal</keyword>
<dbReference type="GO" id="GO:0005737">
    <property type="term" value="C:cytoplasm"/>
    <property type="evidence" value="ECO:0000318"/>
    <property type="project" value="GO_Central"/>
</dbReference>
<protein>
    <submittedName>
        <fullName evidence="4">Uncharacterized protein</fullName>
    </submittedName>
</protein>
<keyword evidence="2" id="KW-0677">Repeat</keyword>
<dbReference type="Pfam" id="PF01344">
    <property type="entry name" value="Kelch_1"/>
    <property type="match status" value="3"/>
</dbReference>
<dbReference type="InParanoid" id="A9V7M9"/>
<dbReference type="InterPro" id="IPR051746">
    <property type="entry name" value="Kelch_domain_containing_8"/>
</dbReference>
<dbReference type="eggNOG" id="KOG4441">
    <property type="taxonomic scope" value="Eukaryota"/>
</dbReference>
<feature type="signal peptide" evidence="3">
    <location>
        <begin position="1"/>
        <end position="27"/>
    </location>
</feature>
<accession>A9V7M9</accession>
<dbReference type="InterPro" id="IPR006652">
    <property type="entry name" value="Kelch_1"/>
</dbReference>
<feature type="chain" id="PRO_5002745364" evidence="3">
    <location>
        <begin position="28"/>
        <end position="375"/>
    </location>
</feature>
<name>A9V7M9_MONBE</name>
<organism evidence="4 5">
    <name type="scientific">Monosiga brevicollis</name>
    <name type="common">Choanoflagellate</name>
    <dbReference type="NCBI Taxonomy" id="81824"/>
    <lineage>
        <taxon>Eukaryota</taxon>
        <taxon>Choanoflagellata</taxon>
        <taxon>Craspedida</taxon>
        <taxon>Salpingoecidae</taxon>
        <taxon>Monosiga</taxon>
    </lineage>
</organism>
<reference evidence="4 5" key="1">
    <citation type="journal article" date="2008" name="Nature">
        <title>The genome of the choanoflagellate Monosiga brevicollis and the origin of metazoans.</title>
        <authorList>
            <consortium name="JGI Sequencing"/>
            <person name="King N."/>
            <person name="Westbrook M.J."/>
            <person name="Young S.L."/>
            <person name="Kuo A."/>
            <person name="Abedin M."/>
            <person name="Chapman J."/>
            <person name="Fairclough S."/>
            <person name="Hellsten U."/>
            <person name="Isogai Y."/>
            <person name="Letunic I."/>
            <person name="Marr M."/>
            <person name="Pincus D."/>
            <person name="Putnam N."/>
            <person name="Rokas A."/>
            <person name="Wright K.J."/>
            <person name="Zuzow R."/>
            <person name="Dirks W."/>
            <person name="Good M."/>
            <person name="Goodstein D."/>
            <person name="Lemons D."/>
            <person name="Li W."/>
            <person name="Lyons J.B."/>
            <person name="Morris A."/>
            <person name="Nichols S."/>
            <person name="Richter D.J."/>
            <person name="Salamov A."/>
            <person name="Bork P."/>
            <person name="Lim W.A."/>
            <person name="Manning G."/>
            <person name="Miller W.T."/>
            <person name="McGinnis W."/>
            <person name="Shapiro H."/>
            <person name="Tjian R."/>
            <person name="Grigoriev I.V."/>
            <person name="Rokhsar D."/>
        </authorList>
    </citation>
    <scope>NUCLEOTIDE SEQUENCE [LARGE SCALE GENOMIC DNA]</scope>
    <source>
        <strain evidence="5">MX1 / ATCC 50154</strain>
    </source>
</reference>
<dbReference type="OMA" id="HGEMIYL"/>
<dbReference type="STRING" id="81824.A9V7M9"/>
<keyword evidence="1" id="KW-0880">Kelch repeat</keyword>
<proteinExistence type="predicted"/>
<dbReference type="PANTHER" id="PTHR46260">
    <property type="entry name" value="RING-TYPE DOMAIN-CONTAINING PROTEIN"/>
    <property type="match status" value="1"/>
</dbReference>
<dbReference type="AlphaFoldDB" id="A9V7M9"/>